<dbReference type="RefSeq" id="WP_068399746.1">
    <property type="nucleotide sequence ID" value="NZ_CP014504.1"/>
</dbReference>
<proteinExistence type="predicted"/>
<evidence type="ECO:0000313" key="2">
    <source>
        <dbReference type="Proteomes" id="UP000071561"/>
    </source>
</evidence>
<dbReference type="OrthoDB" id="770102at2"/>
<dbReference type="PATRIC" id="fig|188932.3.peg.1997"/>
<accession>A0A127VC02</accession>
<sequence>MEPFNIKIKHGKKEITLTILPDDKGYFKVIYFGGILGAVYFDGHNWEQVPPADVIAGDLPMYEPDPANDDHEDISLSEYLVEGVGHEIDLYHDEHI</sequence>
<evidence type="ECO:0000313" key="1">
    <source>
        <dbReference type="EMBL" id="AMP98815.1"/>
    </source>
</evidence>
<dbReference type="AlphaFoldDB" id="A0A127VC02"/>
<gene>
    <name evidence="1" type="ORF">AY601_1908</name>
</gene>
<dbReference type="KEGG" id="pcm:AY601_1908"/>
<dbReference type="EMBL" id="CP014504">
    <property type="protein sequence ID" value="AMP98815.1"/>
    <property type="molecule type" value="Genomic_DNA"/>
</dbReference>
<organism evidence="1 2">
    <name type="scientific">Pedobacter cryoconitis</name>
    <dbReference type="NCBI Taxonomy" id="188932"/>
    <lineage>
        <taxon>Bacteria</taxon>
        <taxon>Pseudomonadati</taxon>
        <taxon>Bacteroidota</taxon>
        <taxon>Sphingobacteriia</taxon>
        <taxon>Sphingobacteriales</taxon>
        <taxon>Sphingobacteriaceae</taxon>
        <taxon>Pedobacter</taxon>
    </lineage>
</organism>
<name>A0A127VC02_9SPHI</name>
<dbReference type="Proteomes" id="UP000071561">
    <property type="component" value="Chromosome"/>
</dbReference>
<reference evidence="1 2" key="1">
    <citation type="submission" date="2016-03" db="EMBL/GenBank/DDBJ databases">
        <title>Complete genome sequence of Pedobacter cryoconitis PAMC 27485.</title>
        <authorList>
            <person name="Lee J."/>
            <person name="Kim O.-S."/>
        </authorList>
    </citation>
    <scope>NUCLEOTIDE SEQUENCE [LARGE SCALE GENOMIC DNA]</scope>
    <source>
        <strain evidence="1 2">PAMC 27485</strain>
    </source>
</reference>
<protein>
    <submittedName>
        <fullName evidence="1">Uncharacterized protein</fullName>
    </submittedName>
</protein>
<keyword evidence="2" id="KW-1185">Reference proteome</keyword>